<sequence length="257" mass="28695">MVKFVGMPWNVPAREIWENGHHYLVHPLGHDLGRVRVLMGAALAASLLSGCAGPQYTYVRDDDGATYFKVPAQWRKVDQEAIEKAVFGEEDQSALRRAVWIVAYDADPQPSINHLVTGASGADDRPFVLVKVQKLSEEQRNQASLNMLRNSLGFPVALSDDVRRRLDESGIYPYKDFKLLTDRVLPVEDGVRGVRSVFNLRHGIGPPQTYDETAYLSADGTRISSLVVRCSPACHRERAAEIDLIAKSFKVKRILIP</sequence>
<dbReference type="EMBL" id="BOOG01000079">
    <property type="protein sequence ID" value="GIH73266.1"/>
    <property type="molecule type" value="Genomic_DNA"/>
</dbReference>
<protein>
    <submittedName>
        <fullName evidence="1">Uncharacterized protein</fullName>
    </submittedName>
</protein>
<organism evidence="1 2">
    <name type="scientific">Sphaerimonospora thailandensis</name>
    <dbReference type="NCBI Taxonomy" id="795644"/>
    <lineage>
        <taxon>Bacteria</taxon>
        <taxon>Bacillati</taxon>
        <taxon>Actinomycetota</taxon>
        <taxon>Actinomycetes</taxon>
        <taxon>Streptosporangiales</taxon>
        <taxon>Streptosporangiaceae</taxon>
        <taxon>Sphaerimonospora</taxon>
    </lineage>
</organism>
<evidence type="ECO:0000313" key="1">
    <source>
        <dbReference type="EMBL" id="GIH73266.1"/>
    </source>
</evidence>
<evidence type="ECO:0000313" key="2">
    <source>
        <dbReference type="Proteomes" id="UP000610966"/>
    </source>
</evidence>
<comment type="caution">
    <text evidence="1">The sequence shown here is derived from an EMBL/GenBank/DDBJ whole genome shotgun (WGS) entry which is preliminary data.</text>
</comment>
<proteinExistence type="predicted"/>
<dbReference type="AlphaFoldDB" id="A0A8J3RFE3"/>
<reference evidence="1" key="1">
    <citation type="submission" date="2021-01" db="EMBL/GenBank/DDBJ databases">
        <title>Whole genome shotgun sequence of Sphaerimonospora thailandensis NBRC 107569.</title>
        <authorList>
            <person name="Komaki H."/>
            <person name="Tamura T."/>
        </authorList>
    </citation>
    <scope>NUCLEOTIDE SEQUENCE</scope>
    <source>
        <strain evidence="1">NBRC 107569</strain>
    </source>
</reference>
<accession>A0A8J3RFE3</accession>
<name>A0A8J3RFE3_9ACTN</name>
<gene>
    <name evidence="1" type="ORF">Mth01_55190</name>
</gene>
<dbReference type="Proteomes" id="UP000610966">
    <property type="component" value="Unassembled WGS sequence"/>
</dbReference>
<keyword evidence="2" id="KW-1185">Reference proteome</keyword>